<comment type="similarity">
    <text evidence="1 2">Belongs to the glycogen phosphorylase family.</text>
</comment>
<dbReference type="GO" id="GO:0005737">
    <property type="term" value="C:cytoplasm"/>
    <property type="evidence" value="ECO:0007669"/>
    <property type="project" value="TreeGrafter"/>
</dbReference>
<gene>
    <name evidence="3" type="primary">GPH1</name>
    <name evidence="3" type="ORF">SeLEV6574_g07610</name>
</gene>
<name>A0A507CKK7_9FUNG</name>
<keyword evidence="2" id="KW-0119">Carbohydrate metabolism</keyword>
<evidence type="ECO:0000256" key="1">
    <source>
        <dbReference type="ARBA" id="ARBA00006047"/>
    </source>
</evidence>
<evidence type="ECO:0000313" key="4">
    <source>
        <dbReference type="Proteomes" id="UP000320475"/>
    </source>
</evidence>
<dbReference type="Proteomes" id="UP000320475">
    <property type="component" value="Unassembled WGS sequence"/>
</dbReference>
<dbReference type="GO" id="GO:0030170">
    <property type="term" value="F:pyridoxal phosphate binding"/>
    <property type="evidence" value="ECO:0007669"/>
    <property type="project" value="TreeGrafter"/>
</dbReference>
<sequence>MAELHDALTHFSRTFDSALLNLTMKDHYSTALKELGFRIEDLVAEEVDAALGNGGLGRLTACYMDSLATLDLPAWGYGIRYTYGIFQQRIMDGYQVEFPDYWLNFGNPWEVERLDVSYDVRFRGYVNKLTSSDGMSRYSWEGGERVIAVAYDYPIPGFGTNNTINIRSFQKTVREVAGVVAKATKMATRAAIMKNPSKGRLLDEVFLLPPEMLAKSRYVLDDSPRRYVRTSSFKTNGLVLSLLWIDTTSKPPPLDRKVGDTINLPNIFHNKTLRSTHKDAWIIALDPGATCIVGAVAYDPNHPGQRRNLAVTTKSLAEPERRYRNWLEADKPEAICTAERECTKSDQETWPVFLERFVRLSRT</sequence>
<dbReference type="PANTHER" id="PTHR11468">
    <property type="entry name" value="GLYCOGEN PHOSPHORYLASE"/>
    <property type="match status" value="1"/>
</dbReference>
<protein>
    <recommendedName>
        <fullName evidence="2">Alpha-1,4 glucan phosphorylase</fullName>
        <ecNumber evidence="2">2.4.1.1</ecNumber>
    </recommendedName>
</protein>
<reference evidence="3 4" key="1">
    <citation type="journal article" date="2019" name="Sci. Rep.">
        <title>Comparative genomics of chytrid fungi reveal insights into the obligate biotrophic and pathogenic lifestyle of Synchytrium endobioticum.</title>
        <authorList>
            <person name="van de Vossenberg B.T.L.H."/>
            <person name="Warris S."/>
            <person name="Nguyen H.D.T."/>
            <person name="van Gent-Pelzer M.P.E."/>
            <person name="Joly D.L."/>
            <person name="van de Geest H.C."/>
            <person name="Bonants P.J.M."/>
            <person name="Smith D.S."/>
            <person name="Levesque C.A."/>
            <person name="van der Lee T.A.J."/>
        </authorList>
    </citation>
    <scope>NUCLEOTIDE SEQUENCE [LARGE SCALE GENOMIC DNA]</scope>
    <source>
        <strain evidence="3 4">LEV6574</strain>
    </source>
</reference>
<comment type="caution">
    <text evidence="3">The sequence shown here is derived from an EMBL/GenBank/DDBJ whole genome shotgun (WGS) entry which is preliminary data.</text>
</comment>
<keyword evidence="2" id="KW-0663">Pyridoxal phosphate</keyword>
<dbReference type="InterPro" id="IPR000811">
    <property type="entry name" value="Glyco_trans_35"/>
</dbReference>
<dbReference type="GO" id="GO:0005980">
    <property type="term" value="P:glycogen catabolic process"/>
    <property type="evidence" value="ECO:0007669"/>
    <property type="project" value="TreeGrafter"/>
</dbReference>
<keyword evidence="2" id="KW-0328">Glycosyltransferase</keyword>
<dbReference type="PANTHER" id="PTHR11468:SF3">
    <property type="entry name" value="GLYCOGEN PHOSPHORYLASE, LIVER FORM"/>
    <property type="match status" value="1"/>
</dbReference>
<dbReference type="VEuPathDB" id="FungiDB:SeMB42_g05858"/>
<keyword evidence="2" id="KW-0808">Transferase</keyword>
<evidence type="ECO:0000256" key="2">
    <source>
        <dbReference type="RuleBase" id="RU000587"/>
    </source>
</evidence>
<dbReference type="OrthoDB" id="9215500at2759"/>
<organism evidence="3 4">
    <name type="scientific">Synchytrium endobioticum</name>
    <dbReference type="NCBI Taxonomy" id="286115"/>
    <lineage>
        <taxon>Eukaryota</taxon>
        <taxon>Fungi</taxon>
        <taxon>Fungi incertae sedis</taxon>
        <taxon>Chytridiomycota</taxon>
        <taxon>Chytridiomycota incertae sedis</taxon>
        <taxon>Chytridiomycetes</taxon>
        <taxon>Synchytriales</taxon>
        <taxon>Synchytriaceae</taxon>
        <taxon>Synchytrium</taxon>
    </lineage>
</organism>
<dbReference type="EC" id="2.4.1.1" evidence="2"/>
<dbReference type="GO" id="GO:0008184">
    <property type="term" value="F:glycogen phosphorylase activity"/>
    <property type="evidence" value="ECO:0007669"/>
    <property type="project" value="InterPro"/>
</dbReference>
<comment type="function">
    <text evidence="2">Allosteric enzyme that catalyzes the rate-limiting step in glycogen catabolism, the phosphorolytic cleavage of glycogen to produce glucose-1-phosphate, and plays a central role in maintaining cellular and organismal glucose homeostasis.</text>
</comment>
<dbReference type="EMBL" id="QEAM01000565">
    <property type="protein sequence ID" value="TPX38814.1"/>
    <property type="molecule type" value="Genomic_DNA"/>
</dbReference>
<dbReference type="Gene3D" id="3.40.50.2000">
    <property type="entry name" value="Glycogen Phosphorylase B"/>
    <property type="match status" value="1"/>
</dbReference>
<proteinExistence type="inferred from homology"/>
<evidence type="ECO:0000313" key="3">
    <source>
        <dbReference type="EMBL" id="TPX38814.1"/>
    </source>
</evidence>
<comment type="catalytic activity">
    <reaction evidence="2">
        <text>[(1-&gt;4)-alpha-D-glucosyl](n) + phosphate = [(1-&gt;4)-alpha-D-glucosyl](n-1) + alpha-D-glucose 1-phosphate</text>
        <dbReference type="Rhea" id="RHEA:41732"/>
        <dbReference type="Rhea" id="RHEA-COMP:9584"/>
        <dbReference type="Rhea" id="RHEA-COMP:9586"/>
        <dbReference type="ChEBI" id="CHEBI:15444"/>
        <dbReference type="ChEBI" id="CHEBI:43474"/>
        <dbReference type="ChEBI" id="CHEBI:58601"/>
        <dbReference type="EC" id="2.4.1.1"/>
    </reaction>
</comment>
<dbReference type="AlphaFoldDB" id="A0A507CKK7"/>
<dbReference type="Pfam" id="PF00343">
    <property type="entry name" value="Phosphorylase"/>
    <property type="match status" value="1"/>
</dbReference>
<comment type="cofactor">
    <cofactor evidence="2">
        <name>pyridoxal 5'-phosphate</name>
        <dbReference type="ChEBI" id="CHEBI:597326"/>
    </cofactor>
</comment>
<dbReference type="SUPFAM" id="SSF53756">
    <property type="entry name" value="UDP-Glycosyltransferase/glycogen phosphorylase"/>
    <property type="match status" value="1"/>
</dbReference>
<accession>A0A507CKK7</accession>